<dbReference type="PANTHER" id="PTHR12468">
    <property type="entry name" value="GPI MANNOSYLTRANSFERASE 2"/>
    <property type="match status" value="1"/>
</dbReference>
<dbReference type="EMBL" id="MFBE01000031">
    <property type="protein sequence ID" value="OGD90821.1"/>
    <property type="molecule type" value="Genomic_DNA"/>
</dbReference>
<keyword evidence="5" id="KW-0808">Transferase</keyword>
<evidence type="ECO:0000256" key="7">
    <source>
        <dbReference type="ARBA" id="ARBA00022824"/>
    </source>
</evidence>
<dbReference type="GO" id="GO:0016020">
    <property type="term" value="C:membrane"/>
    <property type="evidence" value="ECO:0007669"/>
    <property type="project" value="GOC"/>
</dbReference>
<evidence type="ECO:0000256" key="5">
    <source>
        <dbReference type="ARBA" id="ARBA00022679"/>
    </source>
</evidence>
<accession>A0A1F5GG14</accession>
<keyword evidence="9 10" id="KW-0472">Membrane</keyword>
<proteinExistence type="predicted"/>
<gene>
    <name evidence="11" type="ORF">A3D81_00645</name>
</gene>
<comment type="caution">
    <text evidence="11">The sequence shown here is derived from an EMBL/GenBank/DDBJ whole genome shotgun (WGS) entry which is preliminary data.</text>
</comment>
<feature type="transmembrane region" description="Helical" evidence="10">
    <location>
        <begin position="373"/>
        <end position="394"/>
    </location>
</feature>
<dbReference type="STRING" id="1797715.A3D81_00645"/>
<comment type="subcellular location">
    <subcellularLocation>
        <location evidence="1">Endoplasmic reticulum membrane</location>
        <topology evidence="1">Multi-pass membrane protein</topology>
    </subcellularLocation>
</comment>
<feature type="transmembrane region" description="Helical" evidence="10">
    <location>
        <begin position="277"/>
        <end position="294"/>
    </location>
</feature>
<feature type="transmembrane region" description="Helical" evidence="10">
    <location>
        <begin position="126"/>
        <end position="146"/>
    </location>
</feature>
<feature type="transmembrane region" description="Helical" evidence="10">
    <location>
        <begin position="100"/>
        <end position="120"/>
    </location>
</feature>
<feature type="transmembrane region" description="Helical" evidence="10">
    <location>
        <begin position="176"/>
        <end position="191"/>
    </location>
</feature>
<comment type="pathway">
    <text evidence="2">Glycolipid biosynthesis; glycosylphosphatidylinositol-anchor biosynthesis.</text>
</comment>
<evidence type="ECO:0000256" key="4">
    <source>
        <dbReference type="ARBA" id="ARBA00022676"/>
    </source>
</evidence>
<name>A0A1F5GG14_9BACT</name>
<evidence type="ECO:0000313" key="11">
    <source>
        <dbReference type="EMBL" id="OGD90821.1"/>
    </source>
</evidence>
<feature type="transmembrane region" description="Helical" evidence="10">
    <location>
        <begin position="12"/>
        <end position="28"/>
    </location>
</feature>
<feature type="transmembrane region" description="Helical" evidence="10">
    <location>
        <begin position="348"/>
        <end position="366"/>
    </location>
</feature>
<dbReference type="PANTHER" id="PTHR12468:SF2">
    <property type="entry name" value="GPI MANNOSYLTRANSFERASE 2"/>
    <property type="match status" value="1"/>
</dbReference>
<dbReference type="Proteomes" id="UP000178492">
    <property type="component" value="Unassembled WGS sequence"/>
</dbReference>
<keyword evidence="7" id="KW-0256">Endoplasmic reticulum</keyword>
<evidence type="ECO:0000256" key="8">
    <source>
        <dbReference type="ARBA" id="ARBA00022989"/>
    </source>
</evidence>
<keyword evidence="8 10" id="KW-1133">Transmembrane helix</keyword>
<feature type="transmembrane region" description="Helical" evidence="10">
    <location>
        <begin position="237"/>
        <end position="257"/>
    </location>
</feature>
<protein>
    <submittedName>
        <fullName evidence="11">Uncharacterized protein</fullName>
    </submittedName>
</protein>
<evidence type="ECO:0000256" key="6">
    <source>
        <dbReference type="ARBA" id="ARBA00022692"/>
    </source>
</evidence>
<reference evidence="11 12" key="1">
    <citation type="journal article" date="2016" name="Nat. Commun.">
        <title>Thousands of microbial genomes shed light on interconnected biogeochemical processes in an aquifer system.</title>
        <authorList>
            <person name="Anantharaman K."/>
            <person name="Brown C.T."/>
            <person name="Hug L.A."/>
            <person name="Sharon I."/>
            <person name="Castelle C.J."/>
            <person name="Probst A.J."/>
            <person name="Thomas B.C."/>
            <person name="Singh A."/>
            <person name="Wilkins M.J."/>
            <person name="Karaoz U."/>
            <person name="Brodie E.L."/>
            <person name="Williams K.H."/>
            <person name="Hubbard S.S."/>
            <person name="Banfield J.F."/>
        </authorList>
    </citation>
    <scope>NUCLEOTIDE SEQUENCE [LARGE SCALE GENOMIC DNA]</scope>
</reference>
<feature type="transmembrane region" description="Helical" evidence="10">
    <location>
        <begin position="300"/>
        <end position="318"/>
    </location>
</feature>
<dbReference type="GO" id="GO:0004376">
    <property type="term" value="F:GPI mannosyltransferase activity"/>
    <property type="evidence" value="ECO:0007669"/>
    <property type="project" value="InterPro"/>
</dbReference>
<sequence>MDFVKKNKFLLIYFLFFLIFNVLLYLFIQNFNQTIKFNNLNYKYNAHHYFQDERINGGPFNLLRALGQYDAQWYLKVANSGYPKDPENTNLSDKSEMGSLSYAFFPLYPLLLFLFNKVFANIETSAFILSNILLLVNFISLIYVVGKLFSKQIAYKAVFLLFTFPFAIFFRSYFTEGLQLFLLIWFSYFLVKKRWVKSAIFLSFLTITKGNVILLTILFFYTCFREVKPKSFFKKDMMALLAIVFAPFLLWIAFNYIYTGNPLYFYNIRSEWFKPSFPLLPLLWNFALLFYYPALPFHSFHLSMIDYLSVILILLLLFKSKKLLGYKLWWMSFLLWITPLLVTDTMSYTRYEIVSFPIFIYLAHVLKKISYFIVLGVFLIGLFVASILFVNWYWLG</sequence>
<feature type="transmembrane region" description="Helical" evidence="10">
    <location>
        <begin position="325"/>
        <end position="342"/>
    </location>
</feature>
<evidence type="ECO:0000256" key="10">
    <source>
        <dbReference type="SAM" id="Phobius"/>
    </source>
</evidence>
<feature type="transmembrane region" description="Helical" evidence="10">
    <location>
        <begin position="198"/>
        <end position="221"/>
    </location>
</feature>
<dbReference type="InterPro" id="IPR007315">
    <property type="entry name" value="PIG-V/Gpi18"/>
</dbReference>
<keyword evidence="4" id="KW-0328">Glycosyltransferase</keyword>
<keyword evidence="3" id="KW-0337">GPI-anchor biosynthesis</keyword>
<evidence type="ECO:0000256" key="1">
    <source>
        <dbReference type="ARBA" id="ARBA00004477"/>
    </source>
</evidence>
<evidence type="ECO:0000256" key="2">
    <source>
        <dbReference type="ARBA" id="ARBA00004687"/>
    </source>
</evidence>
<evidence type="ECO:0000256" key="9">
    <source>
        <dbReference type="ARBA" id="ARBA00023136"/>
    </source>
</evidence>
<dbReference type="GO" id="GO:0006506">
    <property type="term" value="P:GPI anchor biosynthetic process"/>
    <property type="evidence" value="ECO:0007669"/>
    <property type="project" value="UniProtKB-KW"/>
</dbReference>
<dbReference type="GO" id="GO:0031501">
    <property type="term" value="C:mannosyltransferase complex"/>
    <property type="evidence" value="ECO:0007669"/>
    <property type="project" value="TreeGrafter"/>
</dbReference>
<dbReference type="GO" id="GO:0000009">
    <property type="term" value="F:alpha-1,6-mannosyltransferase activity"/>
    <property type="evidence" value="ECO:0007669"/>
    <property type="project" value="InterPro"/>
</dbReference>
<keyword evidence="6 10" id="KW-0812">Transmembrane</keyword>
<evidence type="ECO:0000313" key="12">
    <source>
        <dbReference type="Proteomes" id="UP000178492"/>
    </source>
</evidence>
<evidence type="ECO:0000256" key="3">
    <source>
        <dbReference type="ARBA" id="ARBA00022502"/>
    </source>
</evidence>
<dbReference type="AlphaFoldDB" id="A0A1F5GG14"/>
<organism evidence="11 12">
    <name type="scientific">Candidatus Curtissbacteria bacterium RIFCSPHIGHO2_02_FULL_40_17</name>
    <dbReference type="NCBI Taxonomy" id="1797715"/>
    <lineage>
        <taxon>Bacteria</taxon>
        <taxon>Candidatus Curtissiibacteriota</taxon>
    </lineage>
</organism>